<feature type="transmembrane region" description="Helical" evidence="1">
    <location>
        <begin position="52"/>
        <end position="76"/>
    </location>
</feature>
<keyword evidence="3" id="KW-1185">Reference proteome</keyword>
<name>A0ABP8I2B0_9GAMM</name>
<evidence type="ECO:0000313" key="2">
    <source>
        <dbReference type="EMBL" id="GAA4349701.1"/>
    </source>
</evidence>
<sequence>MKTSIKDCFLACVASFVLFYLIVALVGIAAAVAVPEGYFEWFRKKELLKFGFYLWDVLTIIPAQAIPTIIITYFFARYLANNVKVFCAALILIYIVYYVVEYNSFGSFGVALIYPLSIVLAGYLALKVKAKKSASD</sequence>
<dbReference type="EMBL" id="BAABFU010000002">
    <property type="protein sequence ID" value="GAA4349701.1"/>
    <property type="molecule type" value="Genomic_DNA"/>
</dbReference>
<feature type="transmembrane region" description="Helical" evidence="1">
    <location>
        <begin position="106"/>
        <end position="126"/>
    </location>
</feature>
<gene>
    <name evidence="2" type="ORF">GCM10023150_14450</name>
</gene>
<feature type="transmembrane region" description="Helical" evidence="1">
    <location>
        <begin position="9"/>
        <end position="32"/>
    </location>
</feature>
<feature type="transmembrane region" description="Helical" evidence="1">
    <location>
        <begin position="83"/>
        <end position="100"/>
    </location>
</feature>
<accession>A0ABP8I2B0</accession>
<keyword evidence="1" id="KW-0812">Transmembrane</keyword>
<protein>
    <submittedName>
        <fullName evidence="2">Uncharacterized protein</fullName>
    </submittedName>
</protein>
<keyword evidence="1" id="KW-0472">Membrane</keyword>
<evidence type="ECO:0000256" key="1">
    <source>
        <dbReference type="SAM" id="Phobius"/>
    </source>
</evidence>
<reference evidence="3" key="1">
    <citation type="journal article" date="2019" name="Int. J. Syst. Evol. Microbiol.">
        <title>The Global Catalogue of Microorganisms (GCM) 10K type strain sequencing project: providing services to taxonomists for standard genome sequencing and annotation.</title>
        <authorList>
            <consortium name="The Broad Institute Genomics Platform"/>
            <consortium name="The Broad Institute Genome Sequencing Center for Infectious Disease"/>
            <person name="Wu L."/>
            <person name="Ma J."/>
        </authorList>
    </citation>
    <scope>NUCLEOTIDE SEQUENCE [LARGE SCALE GENOMIC DNA]</scope>
    <source>
        <strain evidence="3">JCM 17727</strain>
    </source>
</reference>
<dbReference type="RefSeq" id="WP_223578194.1">
    <property type="nucleotide sequence ID" value="NZ_BAABFU010000002.1"/>
</dbReference>
<proteinExistence type="predicted"/>
<keyword evidence="1" id="KW-1133">Transmembrane helix</keyword>
<comment type="caution">
    <text evidence="2">The sequence shown here is derived from an EMBL/GenBank/DDBJ whole genome shotgun (WGS) entry which is preliminary data.</text>
</comment>
<evidence type="ECO:0000313" key="3">
    <source>
        <dbReference type="Proteomes" id="UP001501294"/>
    </source>
</evidence>
<organism evidence="2 3">
    <name type="scientific">Kangiella taiwanensis</name>
    <dbReference type="NCBI Taxonomy" id="1079179"/>
    <lineage>
        <taxon>Bacteria</taxon>
        <taxon>Pseudomonadati</taxon>
        <taxon>Pseudomonadota</taxon>
        <taxon>Gammaproteobacteria</taxon>
        <taxon>Kangiellales</taxon>
        <taxon>Kangiellaceae</taxon>
        <taxon>Kangiella</taxon>
    </lineage>
</organism>
<dbReference type="Proteomes" id="UP001501294">
    <property type="component" value="Unassembled WGS sequence"/>
</dbReference>